<dbReference type="PROSITE" id="PS50111">
    <property type="entry name" value="CHEMOTAXIS_TRANSDUC_2"/>
    <property type="match status" value="1"/>
</dbReference>
<feature type="transmembrane region" description="Helical" evidence="3">
    <location>
        <begin position="61"/>
        <end position="80"/>
    </location>
</feature>
<dbReference type="Proteomes" id="UP000076482">
    <property type="component" value="Unassembled WGS sequence"/>
</dbReference>
<dbReference type="InterPro" id="IPR004089">
    <property type="entry name" value="MCPsignal_dom"/>
</dbReference>
<keyword evidence="1 2" id="KW-0807">Transducer</keyword>
<keyword evidence="3" id="KW-0472">Membrane</keyword>
<dbReference type="PANTHER" id="PTHR32089">
    <property type="entry name" value="METHYL-ACCEPTING CHEMOTAXIS PROTEIN MCPB"/>
    <property type="match status" value="1"/>
</dbReference>
<sequence length="446" mass="50641">MFVSTLLVFKKKWVLYIPYIFMTVLTGLILFTSLIQPTYVMYVFVFCNVALVSIYQNHRLLMWAGAGGFISHIIMFWRGRESAFARFEMSEMVISLAVDICVFVFLAYQSWLSENHLKKMECLEKKARIEKEAKDQLLQSIQNTAKQIEMYSGKSKQEAEGMNEVSSIIQYAFHEMNYAYEKQENSVNEIASSVNDIRGVLEDVLDQTKVTNQSSEESTVITIKGNKEMGLLSKEMDEVNVMIEEAYHSMEELVNHTSDIGKIVGSIEGIASKTNLLALNARIEAAHAGEYGRGFSVVANEIRKLAEQSEESTDEISEILHFIKEKTGNTMDVIRKGKEAIGLSKELTGKAEVSFGEMLENSNNILMRTEQLVKSIEQFYESYQQVESETREVSVITEQNVAAIKEISQQLIEQQGNMQKINTHFSQLNGQIKNLYDMSVQEGESL</sequence>
<evidence type="ECO:0000256" key="2">
    <source>
        <dbReference type="PROSITE-ProRule" id="PRU00284"/>
    </source>
</evidence>
<dbReference type="SMART" id="SM00283">
    <property type="entry name" value="MA"/>
    <property type="match status" value="1"/>
</dbReference>
<name>A0A164QNK6_BACCE</name>
<feature type="transmembrane region" description="Helical" evidence="3">
    <location>
        <begin position="13"/>
        <end position="32"/>
    </location>
</feature>
<evidence type="ECO:0000313" key="6">
    <source>
        <dbReference type="Proteomes" id="UP000076482"/>
    </source>
</evidence>
<proteinExistence type="predicted"/>
<dbReference type="PANTHER" id="PTHR32089:SF112">
    <property type="entry name" value="LYSOZYME-LIKE PROTEIN-RELATED"/>
    <property type="match status" value="1"/>
</dbReference>
<gene>
    <name evidence="5" type="ORF">B4088_0411</name>
</gene>
<dbReference type="PATRIC" id="fig|1396.535.peg.4161"/>
<dbReference type="SUPFAM" id="SSF58104">
    <property type="entry name" value="Methyl-accepting chemotaxis protein (MCP) signaling domain"/>
    <property type="match status" value="1"/>
</dbReference>
<evidence type="ECO:0000256" key="1">
    <source>
        <dbReference type="ARBA" id="ARBA00023224"/>
    </source>
</evidence>
<comment type="caution">
    <text evidence="5">The sequence shown here is derived from an EMBL/GenBank/DDBJ whole genome shotgun (WGS) entry which is preliminary data.</text>
</comment>
<evidence type="ECO:0000313" key="5">
    <source>
        <dbReference type="EMBL" id="KZD71950.1"/>
    </source>
</evidence>
<dbReference type="RefSeq" id="WP_161940814.1">
    <property type="nucleotide sequence ID" value="NZ_LJKE01000015.1"/>
</dbReference>
<keyword evidence="3" id="KW-0812">Transmembrane</keyword>
<dbReference type="Gene3D" id="1.10.287.950">
    <property type="entry name" value="Methyl-accepting chemotaxis protein"/>
    <property type="match status" value="1"/>
</dbReference>
<dbReference type="GO" id="GO:0007165">
    <property type="term" value="P:signal transduction"/>
    <property type="evidence" value="ECO:0007669"/>
    <property type="project" value="UniProtKB-KW"/>
</dbReference>
<organism evidence="5 6">
    <name type="scientific">Bacillus cereus</name>
    <dbReference type="NCBI Taxonomy" id="1396"/>
    <lineage>
        <taxon>Bacteria</taxon>
        <taxon>Bacillati</taxon>
        <taxon>Bacillota</taxon>
        <taxon>Bacilli</taxon>
        <taxon>Bacillales</taxon>
        <taxon>Bacillaceae</taxon>
        <taxon>Bacillus</taxon>
        <taxon>Bacillus cereus group</taxon>
    </lineage>
</organism>
<accession>A0A164QNK6</accession>
<dbReference type="EMBL" id="LJKE01000015">
    <property type="protein sequence ID" value="KZD71950.1"/>
    <property type="molecule type" value="Genomic_DNA"/>
</dbReference>
<feature type="domain" description="Methyl-accepting transducer" evidence="4">
    <location>
        <begin position="158"/>
        <end position="408"/>
    </location>
</feature>
<reference evidence="5 6" key="1">
    <citation type="submission" date="2015-09" db="EMBL/GenBank/DDBJ databases">
        <title>Bacillus cereus food isolates.</title>
        <authorList>
            <person name="Boekhorst J."/>
        </authorList>
    </citation>
    <scope>NUCLEOTIDE SEQUENCE [LARGE SCALE GENOMIC DNA]</scope>
    <source>
        <strain evidence="5 6">B4088</strain>
    </source>
</reference>
<evidence type="ECO:0000256" key="3">
    <source>
        <dbReference type="SAM" id="Phobius"/>
    </source>
</evidence>
<dbReference type="GO" id="GO:0016020">
    <property type="term" value="C:membrane"/>
    <property type="evidence" value="ECO:0007669"/>
    <property type="project" value="InterPro"/>
</dbReference>
<keyword evidence="3" id="KW-1133">Transmembrane helix</keyword>
<dbReference type="AlphaFoldDB" id="A0A164QNK6"/>
<feature type="transmembrane region" description="Helical" evidence="3">
    <location>
        <begin position="92"/>
        <end position="112"/>
    </location>
</feature>
<protein>
    <recommendedName>
        <fullName evidence="4">Methyl-accepting transducer domain-containing protein</fullName>
    </recommendedName>
</protein>
<dbReference type="Pfam" id="PF00015">
    <property type="entry name" value="MCPsignal"/>
    <property type="match status" value="1"/>
</dbReference>
<evidence type="ECO:0000259" key="4">
    <source>
        <dbReference type="PROSITE" id="PS50111"/>
    </source>
</evidence>